<organism evidence="2 3">
    <name type="scientific">Aromia moschata</name>
    <dbReference type="NCBI Taxonomy" id="1265417"/>
    <lineage>
        <taxon>Eukaryota</taxon>
        <taxon>Metazoa</taxon>
        <taxon>Ecdysozoa</taxon>
        <taxon>Arthropoda</taxon>
        <taxon>Hexapoda</taxon>
        <taxon>Insecta</taxon>
        <taxon>Pterygota</taxon>
        <taxon>Neoptera</taxon>
        <taxon>Endopterygota</taxon>
        <taxon>Coleoptera</taxon>
        <taxon>Polyphaga</taxon>
        <taxon>Cucujiformia</taxon>
        <taxon>Chrysomeloidea</taxon>
        <taxon>Cerambycidae</taxon>
        <taxon>Cerambycinae</taxon>
        <taxon>Callichromatini</taxon>
        <taxon>Aromia</taxon>
    </lineage>
</organism>
<dbReference type="Proteomes" id="UP001162162">
    <property type="component" value="Unassembled WGS sequence"/>
</dbReference>
<protein>
    <submittedName>
        <fullName evidence="2">Uncharacterized protein</fullName>
    </submittedName>
</protein>
<reference evidence="2" key="1">
    <citation type="journal article" date="2023" name="Insect Mol. Biol.">
        <title>Genome sequencing provides insights into the evolution of gene families encoding plant cell wall-degrading enzymes in longhorned beetles.</title>
        <authorList>
            <person name="Shin N.R."/>
            <person name="Okamura Y."/>
            <person name="Kirsch R."/>
            <person name="Pauchet Y."/>
        </authorList>
    </citation>
    <scope>NUCLEOTIDE SEQUENCE</scope>
    <source>
        <strain evidence="2">AMC_N1</strain>
    </source>
</reference>
<evidence type="ECO:0000256" key="1">
    <source>
        <dbReference type="SAM" id="MobiDB-lite"/>
    </source>
</evidence>
<sequence length="129" mass="14308">MAVESMENLVKLMVMTPEMQRGGYEEISQHKRGEHIVPVDMVIPHLSHPAAMRFESQSTDLNLLSDSDSSDDDTCSLFDDESDDPSSIANCPRLSNELPLQAETDGMSHRQPLRSETGQGECISGWSLE</sequence>
<dbReference type="AlphaFoldDB" id="A0AAV8XCE2"/>
<accession>A0AAV8XCE2</accession>
<dbReference type="EMBL" id="JAPWTK010000782">
    <property type="protein sequence ID" value="KAJ8936111.1"/>
    <property type="molecule type" value="Genomic_DNA"/>
</dbReference>
<comment type="caution">
    <text evidence="2">The sequence shown here is derived from an EMBL/GenBank/DDBJ whole genome shotgun (WGS) entry which is preliminary data.</text>
</comment>
<keyword evidence="3" id="KW-1185">Reference proteome</keyword>
<gene>
    <name evidence="2" type="ORF">NQ318_022933</name>
</gene>
<feature type="compositionally biased region" description="Acidic residues" evidence="1">
    <location>
        <begin position="68"/>
        <end position="84"/>
    </location>
</feature>
<feature type="region of interest" description="Disordered" evidence="1">
    <location>
        <begin position="62"/>
        <end position="129"/>
    </location>
</feature>
<evidence type="ECO:0000313" key="3">
    <source>
        <dbReference type="Proteomes" id="UP001162162"/>
    </source>
</evidence>
<evidence type="ECO:0000313" key="2">
    <source>
        <dbReference type="EMBL" id="KAJ8936111.1"/>
    </source>
</evidence>
<name>A0AAV8XCE2_9CUCU</name>
<proteinExistence type="predicted"/>